<evidence type="ECO:0000256" key="4">
    <source>
        <dbReference type="ARBA" id="ARBA00011738"/>
    </source>
</evidence>
<dbReference type="EMBL" id="AJWK01014662">
    <property type="status" value="NOT_ANNOTATED_CDS"/>
    <property type="molecule type" value="Genomic_DNA"/>
</dbReference>
<organism evidence="13 14">
    <name type="scientific">Lutzomyia longipalpis</name>
    <name type="common">Sand fly</name>
    <dbReference type="NCBI Taxonomy" id="7200"/>
    <lineage>
        <taxon>Eukaryota</taxon>
        <taxon>Metazoa</taxon>
        <taxon>Ecdysozoa</taxon>
        <taxon>Arthropoda</taxon>
        <taxon>Hexapoda</taxon>
        <taxon>Insecta</taxon>
        <taxon>Pterygota</taxon>
        <taxon>Neoptera</taxon>
        <taxon>Endopterygota</taxon>
        <taxon>Diptera</taxon>
        <taxon>Nematocera</taxon>
        <taxon>Psychodoidea</taxon>
        <taxon>Psychodidae</taxon>
        <taxon>Lutzomyia</taxon>
        <taxon>Lutzomyia</taxon>
    </lineage>
</organism>
<comment type="similarity">
    <text evidence="3">Belongs to the xanthine dehydrogenase family.</text>
</comment>
<dbReference type="SUPFAM" id="SSF56003">
    <property type="entry name" value="Molybdenum cofactor-binding domain"/>
    <property type="match status" value="2"/>
</dbReference>
<dbReference type="GO" id="GO:0016491">
    <property type="term" value="F:oxidoreductase activity"/>
    <property type="evidence" value="ECO:0007669"/>
    <property type="project" value="UniProtKB-KW"/>
</dbReference>
<evidence type="ECO:0000256" key="8">
    <source>
        <dbReference type="ARBA" id="ARBA00023014"/>
    </source>
</evidence>
<dbReference type="InterPro" id="IPR016208">
    <property type="entry name" value="Ald_Oxase/xanthine_DH-like"/>
</dbReference>
<dbReference type="Pfam" id="PF01799">
    <property type="entry name" value="Fer2_2"/>
    <property type="match status" value="1"/>
</dbReference>
<dbReference type="PANTHER" id="PTHR11908:SF132">
    <property type="entry name" value="ALDEHYDE OXIDASE 1-RELATED"/>
    <property type="match status" value="1"/>
</dbReference>
<dbReference type="GO" id="GO:0051537">
    <property type="term" value="F:2 iron, 2 sulfur cluster binding"/>
    <property type="evidence" value="ECO:0007669"/>
    <property type="project" value="UniProtKB-KW"/>
</dbReference>
<dbReference type="SMART" id="SM01008">
    <property type="entry name" value="Ald_Xan_dh_C"/>
    <property type="match status" value="2"/>
</dbReference>
<dbReference type="Gene3D" id="3.30.390.50">
    <property type="entry name" value="CO dehydrogenase flavoprotein, C-terminal domain"/>
    <property type="match status" value="2"/>
</dbReference>
<dbReference type="FunFam" id="3.30.365.10:FF:000001">
    <property type="entry name" value="Xanthine dehydrogenase oxidase"/>
    <property type="match status" value="2"/>
</dbReference>
<dbReference type="EMBL" id="AJWK01014663">
    <property type="status" value="NOT_ANNOTATED_CDS"/>
    <property type="molecule type" value="Genomic_DNA"/>
</dbReference>
<dbReference type="FunFam" id="3.30.365.10:FF:000008">
    <property type="entry name" value="Aldehyde oxidase1"/>
    <property type="match status" value="1"/>
</dbReference>
<evidence type="ECO:0000256" key="6">
    <source>
        <dbReference type="ARBA" id="ARBA00022714"/>
    </source>
</evidence>
<keyword evidence="6" id="KW-0001">2Fe-2S</keyword>
<dbReference type="Pfam" id="PF01315">
    <property type="entry name" value="Ald_Xan_dh_C"/>
    <property type="match status" value="2"/>
</dbReference>
<dbReference type="Pfam" id="PF03450">
    <property type="entry name" value="CO_deh_flav_C"/>
    <property type="match status" value="2"/>
</dbReference>
<dbReference type="InterPro" id="IPR016169">
    <property type="entry name" value="FAD-bd_PCMH_sub2"/>
</dbReference>
<dbReference type="Pfam" id="PF20256">
    <property type="entry name" value="MoCoBD_2"/>
    <property type="match status" value="1"/>
</dbReference>
<evidence type="ECO:0000256" key="7">
    <source>
        <dbReference type="ARBA" id="ARBA00023002"/>
    </source>
</evidence>
<dbReference type="Gene3D" id="3.30.365.10">
    <property type="entry name" value="Aldehyde oxidase/xanthine dehydrogenase, molybdopterin binding domain"/>
    <property type="match status" value="7"/>
</dbReference>
<dbReference type="VEuPathDB" id="VectorBase:LLONM1_005331"/>
<dbReference type="PROSITE" id="PS51387">
    <property type="entry name" value="FAD_PCMH"/>
    <property type="match status" value="1"/>
</dbReference>
<comment type="cofactor">
    <cofactor evidence="1">
        <name>Mo-molybdopterin</name>
        <dbReference type="ChEBI" id="CHEBI:71302"/>
    </cofactor>
</comment>
<dbReference type="GO" id="GO:0071949">
    <property type="term" value="F:FAD binding"/>
    <property type="evidence" value="ECO:0007669"/>
    <property type="project" value="InterPro"/>
</dbReference>
<proteinExistence type="inferred from homology"/>
<dbReference type="InterPro" id="IPR002346">
    <property type="entry name" value="Mopterin_DH_FAD-bd"/>
</dbReference>
<keyword evidence="8" id="KW-0411">Iron-sulfur</keyword>
<dbReference type="GO" id="GO:0005506">
    <property type="term" value="F:iron ion binding"/>
    <property type="evidence" value="ECO:0007669"/>
    <property type="project" value="InterPro"/>
</dbReference>
<dbReference type="InterPro" id="IPR036683">
    <property type="entry name" value="CO_DH_flav_C_dom_sf"/>
</dbReference>
<dbReference type="Pfam" id="PF02738">
    <property type="entry name" value="MoCoBD_1"/>
    <property type="match status" value="2"/>
</dbReference>
<comment type="subunit">
    <text evidence="4">Homodimer.</text>
</comment>
<dbReference type="Gene3D" id="3.90.1170.50">
    <property type="entry name" value="Aldehyde oxidase/xanthine dehydrogenase, a/b hammerhead"/>
    <property type="match status" value="2"/>
</dbReference>
<evidence type="ECO:0000256" key="2">
    <source>
        <dbReference type="ARBA" id="ARBA00004275"/>
    </source>
</evidence>
<keyword evidence="6" id="KW-0408">Iron</keyword>
<keyword evidence="14" id="KW-1185">Reference proteome</keyword>
<protein>
    <submittedName>
        <fullName evidence="12">Putative xanthine dehydrogenase</fullName>
    </submittedName>
</protein>
<dbReference type="EnsemblMetazoa" id="LLOJ004684-RA">
    <property type="protein sequence ID" value="LLOJ004684-PA"/>
    <property type="gene ID" value="LLOJ004684"/>
</dbReference>
<sequence>MEGKILTKIILPQLNSAEIKLKLYKIMQRAQNTPSLVNAGFLLKLSNNENIVESASVCFGNINESFIHATKLEAHLRGKDVFSNDTLKSSLAILDEELQVSDSPPNANPNYRKLLAMGLYYRFILSILPEGRGNLKMLSGAKESERSLSSGQQNFKKFPERFPITDAIPKWEGIIQTSGEAKYANDLPPQPGELWAAFVQARKVNAIIKKIDPSSALKIEGVHSFFSAKDIPGENSFAPIRNGEDLFEIEEIFCSGKVLFNGQPAGIILAETFDLAQKAAKLAKKILPTIWDVLRENATERIDVHPPNMRATTYGNNSKTILSGHWESGSQYHFTMEPQTCICLPTETGMDVYSSTQWMDLVQVAIADALKIPESSIHMIVRRIGGAFGSRITRGSQIACAAALACHHLRRPIRMVLPLEANMEIVGKRYPCIGDYLVEVDEKGQIQRLKNDFMQDFGCSINESVIWLSMKWFTNCYDVQSWDVVGKSVVTNAPSNTYCRAPGIVEGVAMIENIMEHISKKTGIDPIDVRLANMPQDSPMRSILLEFVKSVDYGSRKRQIGVFNENNRWKKRGIAIVPMKYPQMFLGTLPAMVSVYHGDGTVAICHGGIEMGQGLNTKVAQVAAKILGVPLESIVFRPVDNMTSANCTVSGASSTSEGICLSVMRACEMILERIRPLREEMNNPSWEDLVQECFIRSIDLTALYKFRITMSGGATCAEVEVDVLTGNVQLLRVDILEDTGESLNPLVDVGQIEGSFVMGIGYWLHEEIVYRPNDGALLTNRTWNYRPPGARDIPVDFRVTFLQKPNPNYVLKSKTTGEPALAMTSVIVFAIREALYSARKDAGLPEWCEIGAPTTPAQIFAQEQSLMIHHSIRSFASTQDLQERNLCAKKEDVGFAPRQETETNEEWVGSVNSCLLSIYSCHGLEVLTIEGVGDSLRGYHAAQARLAKMNGTQCGYCSPGMVMSMVGLMEEQRGKFSMADVEKHFGGNICRCTGYRPILDAFKSLAEDADTGLTAACTDIEDLPREFSYCREFVKHLELVAHPAVRNVGTLGGNLSLKHQHPEFPSDIFLLLETVGAFLTTIDSNGIHRAVTVEDFMYKSMTKRILVKVTLPPLPPEKYSLVTFKIMPRAQNAHAMINAGFLFKFNPESRSIASARICYGGINPRFVHATNTENLLASKNLFANETISLLMASLNEELKVDRTLTEASPEYRKILAMSLLYKAILSLAPPGRIRESFSSGGTEIHRGLSRGKRKLNALENAILKIEGYHQCAGEVKYVNDLPYMVNEVWAAFVTAKEVLSTVIDIDAKDALRIPGVVAFFTAADIPGANSFMTQVFIEPLQVVEPEEVFCSGKVRYHSQPVGIILAETLDLALKAAELVKITYDPPAERKLMLTVEDVLEAGDDERIINFAKHLEAETQGNDTATTITGNMAFSPQYHFHMEPQTTVCVPTVDGMIVHCASQFLHFAQMGIGQVLNIPQNSISMKIEQIGGSFGGKNSKSVHVACAAAVACYHLRRPVRFVMSIEQNMMIIGKRFPASSYYAVEINKQGIIQKLDCTYYANLGASRNEGPDQPSITAYFTNLYNTTTWSLNIRGVLTDLHPHTWFRAPDALEPFAINETVMEHIAKELCLDPLDVRLANFPEDSQMRTILPEFLAQCNFEDRRERVNIFNAANRWRKRGIAFVPMKYKIISTFRYGVLVTLKT</sequence>
<dbReference type="Gene3D" id="3.30.465.10">
    <property type="match status" value="1"/>
</dbReference>
<evidence type="ECO:0000256" key="1">
    <source>
        <dbReference type="ARBA" id="ARBA00001924"/>
    </source>
</evidence>
<dbReference type="InterPro" id="IPR000674">
    <property type="entry name" value="Ald_Oxase/Xan_DH_a/b"/>
</dbReference>
<dbReference type="InterPro" id="IPR036318">
    <property type="entry name" value="FAD-bd_PCMH-like_sf"/>
</dbReference>
<dbReference type="GO" id="GO:0005777">
    <property type="term" value="C:peroxisome"/>
    <property type="evidence" value="ECO:0007669"/>
    <property type="project" value="UniProtKB-SubCell"/>
</dbReference>
<evidence type="ECO:0000256" key="3">
    <source>
        <dbReference type="ARBA" id="ARBA00006849"/>
    </source>
</evidence>
<evidence type="ECO:0000259" key="11">
    <source>
        <dbReference type="PROSITE" id="PS51387"/>
    </source>
</evidence>
<reference evidence="14" key="1">
    <citation type="submission" date="2012-05" db="EMBL/GenBank/DDBJ databases">
        <title>Whole Genome Assembly of Lutzomyia longipalpis.</title>
        <authorList>
            <person name="Richards S."/>
            <person name="Qu C."/>
            <person name="Dillon R."/>
            <person name="Worley K."/>
            <person name="Scherer S."/>
            <person name="Batterton M."/>
            <person name="Taylor A."/>
            <person name="Hawes A."/>
            <person name="Hernandez B."/>
            <person name="Kovar C."/>
            <person name="Mandapat C."/>
            <person name="Pham C."/>
            <person name="Qu C."/>
            <person name="Jing C."/>
            <person name="Bess C."/>
            <person name="Bandaranaike D."/>
            <person name="Ngo D."/>
            <person name="Ongeri F."/>
            <person name="Arias F."/>
            <person name="Lara F."/>
            <person name="Weissenberger G."/>
            <person name="Kamau G."/>
            <person name="Han H."/>
            <person name="Shen H."/>
            <person name="Dinh H."/>
            <person name="Khalil I."/>
            <person name="Jones J."/>
            <person name="Shafer J."/>
            <person name="Jayaseelan J."/>
            <person name="Quiroz J."/>
            <person name="Blankenburg K."/>
            <person name="Nguyen L."/>
            <person name="Jackson L."/>
            <person name="Francisco L."/>
            <person name="Tang L.-Y."/>
            <person name="Pu L.-L."/>
            <person name="Perales L."/>
            <person name="Lorensuhewa L."/>
            <person name="Munidasa M."/>
            <person name="Coyle M."/>
            <person name="Taylor M."/>
            <person name="Puazo M."/>
            <person name="Firestine M."/>
            <person name="Scheel M."/>
            <person name="Javaid M."/>
            <person name="Wang M."/>
            <person name="Li M."/>
            <person name="Tabassum N."/>
            <person name="Saada N."/>
            <person name="Osuji N."/>
            <person name="Aqrawi P."/>
            <person name="Fu Q."/>
            <person name="Thornton R."/>
            <person name="Raj R."/>
            <person name="Goodspeed R."/>
            <person name="Mata R."/>
            <person name="Najjar R."/>
            <person name="Gubbala S."/>
            <person name="Lee S."/>
            <person name="Denson S."/>
            <person name="Patil S."/>
            <person name="Macmil S."/>
            <person name="Qi S."/>
            <person name="Matskevitch T."/>
            <person name="Palculict T."/>
            <person name="Mathew T."/>
            <person name="Vee V."/>
            <person name="Velamala V."/>
            <person name="Korchina V."/>
            <person name="Cai W."/>
            <person name="Liu W."/>
            <person name="Dai W."/>
            <person name="Zou X."/>
            <person name="Zhu Y."/>
            <person name="Zhang Y."/>
            <person name="Wu Y.-Q."/>
            <person name="Xin Y."/>
            <person name="Nazarath L."/>
            <person name="Kovar C."/>
            <person name="Han Y."/>
            <person name="Muzny D."/>
            <person name="Gibbs R."/>
        </authorList>
    </citation>
    <scope>NUCLEOTIDE SEQUENCE [LARGE SCALE GENOMIC DNA]</scope>
    <source>
        <strain evidence="14">Jacobina</strain>
    </source>
</reference>
<keyword evidence="6" id="KW-0479">Metal-binding</keyword>
<keyword evidence="5" id="KW-0500">Molybdenum</keyword>
<dbReference type="InterPro" id="IPR016166">
    <property type="entry name" value="FAD-bd_PCMH"/>
</dbReference>
<keyword evidence="9" id="KW-0576">Peroxisome</keyword>
<name>A0A1B0CJI2_LUTLO</name>
<dbReference type="EMBL" id="AJWK01014664">
    <property type="status" value="NOT_ANNOTATED_CDS"/>
    <property type="molecule type" value="Genomic_DNA"/>
</dbReference>
<comment type="cofactor">
    <cofactor evidence="10">
        <name>[2Fe-2S] cluster</name>
        <dbReference type="ChEBI" id="CHEBI:190135"/>
    </cofactor>
</comment>
<dbReference type="SUPFAM" id="SSF54665">
    <property type="entry name" value="CO dehydrogenase molybdoprotein N-domain-like"/>
    <property type="match status" value="2"/>
</dbReference>
<dbReference type="Gene3D" id="1.10.150.120">
    <property type="entry name" value="[2Fe-2S]-binding domain"/>
    <property type="match status" value="1"/>
</dbReference>
<comment type="subcellular location">
    <subcellularLocation>
        <location evidence="2">Peroxisome</location>
    </subcellularLocation>
</comment>
<reference evidence="13" key="3">
    <citation type="submission" date="2020-05" db="UniProtKB">
        <authorList>
            <consortium name="EnsemblMetazoa"/>
        </authorList>
    </citation>
    <scope>IDENTIFICATION</scope>
    <source>
        <strain evidence="13">Jacobina</strain>
    </source>
</reference>
<reference evidence="12" key="2">
    <citation type="journal article" date="2020" name="BMC">
        <title>Leishmania infection induces a limited differential gene expression in the sand fly midgut.</title>
        <authorList>
            <person name="Coutinho-Abreu I.V."/>
            <person name="Serafim T.D."/>
            <person name="Meneses C."/>
            <person name="Kamhawi S."/>
            <person name="Oliveira F."/>
            <person name="Valenzuela J.G."/>
        </authorList>
    </citation>
    <scope>NUCLEOTIDE SEQUENCE</scope>
    <source>
        <strain evidence="12">Jacobina</strain>
        <tissue evidence="12">Midgut</tissue>
    </source>
</reference>
<dbReference type="InterPro" id="IPR002888">
    <property type="entry name" value="2Fe-2S-bd"/>
</dbReference>
<accession>A0A1B0CJI2</accession>
<dbReference type="SUPFAM" id="SSF56176">
    <property type="entry name" value="FAD-binding/transporter-associated domain-like"/>
    <property type="match status" value="1"/>
</dbReference>
<dbReference type="InterPro" id="IPR046867">
    <property type="entry name" value="AldOxase/xan_DH_MoCoBD2"/>
</dbReference>
<feature type="domain" description="FAD-binding PCMH-type" evidence="11">
    <location>
        <begin position="919"/>
        <end position="1116"/>
    </location>
</feature>
<dbReference type="SUPFAM" id="SSF55447">
    <property type="entry name" value="CO dehydrogenase flavoprotein C-terminal domain-like"/>
    <property type="match status" value="2"/>
</dbReference>
<dbReference type="SMART" id="SM01092">
    <property type="entry name" value="CO_deh_flav_C"/>
    <property type="match status" value="2"/>
</dbReference>
<evidence type="ECO:0000313" key="14">
    <source>
        <dbReference type="Proteomes" id="UP000092461"/>
    </source>
</evidence>
<dbReference type="Pfam" id="PF00941">
    <property type="entry name" value="FAD_binding_5"/>
    <property type="match status" value="1"/>
</dbReference>
<dbReference type="Proteomes" id="UP000092461">
    <property type="component" value="Unassembled WGS sequence"/>
</dbReference>
<dbReference type="VEuPathDB" id="VectorBase:LLONM1_008505"/>
<evidence type="ECO:0000313" key="13">
    <source>
        <dbReference type="EnsemblMetazoa" id="LLOJ004684-PA"/>
    </source>
</evidence>
<evidence type="ECO:0000256" key="5">
    <source>
        <dbReference type="ARBA" id="ARBA00022505"/>
    </source>
</evidence>
<evidence type="ECO:0000313" key="12">
    <source>
        <dbReference type="EMBL" id="MBC1180916.1"/>
    </source>
</evidence>
<dbReference type="EMBL" id="AJWK01014665">
    <property type="status" value="NOT_ANNOTATED_CDS"/>
    <property type="molecule type" value="Genomic_DNA"/>
</dbReference>
<dbReference type="InterPro" id="IPR008274">
    <property type="entry name" value="AldOxase/xan_DH_MoCoBD1"/>
</dbReference>
<dbReference type="EMBL" id="GITU01012213">
    <property type="protein sequence ID" value="MBC1180916.1"/>
    <property type="molecule type" value="Transcribed_RNA"/>
</dbReference>
<dbReference type="InterPro" id="IPR036884">
    <property type="entry name" value="2Fe-2S-bd_dom_sf"/>
</dbReference>
<evidence type="ECO:0000256" key="10">
    <source>
        <dbReference type="ARBA" id="ARBA00034078"/>
    </source>
</evidence>
<dbReference type="VEuPathDB" id="VectorBase:LLOJ004684"/>
<dbReference type="InterPro" id="IPR005107">
    <property type="entry name" value="CO_DH_flav_C"/>
</dbReference>
<dbReference type="SUPFAM" id="SSF47741">
    <property type="entry name" value="CO dehydrogenase ISP C-domain like"/>
    <property type="match status" value="1"/>
</dbReference>
<keyword evidence="7" id="KW-0560">Oxidoreductase</keyword>
<dbReference type="PANTHER" id="PTHR11908">
    <property type="entry name" value="XANTHINE DEHYDROGENASE"/>
    <property type="match status" value="1"/>
</dbReference>
<dbReference type="InterPro" id="IPR036856">
    <property type="entry name" value="Ald_Oxase/Xan_DH_a/b_sf"/>
</dbReference>
<dbReference type="InterPro" id="IPR037165">
    <property type="entry name" value="AldOxase/xan_DH_Mopterin-bd_sf"/>
</dbReference>
<evidence type="ECO:0000256" key="9">
    <source>
        <dbReference type="ARBA" id="ARBA00023140"/>
    </source>
</evidence>
<dbReference type="FunFam" id="3.30.390.50:FF:000003">
    <property type="entry name" value="Aldehyde oxidase1"/>
    <property type="match status" value="2"/>
</dbReference>